<keyword evidence="2" id="KW-0732">Signal</keyword>
<accession>A0A4Y9ZWA2</accession>
<name>A0A4Y9ZWA2_9AGAM</name>
<evidence type="ECO:0000256" key="2">
    <source>
        <dbReference type="SAM" id="SignalP"/>
    </source>
</evidence>
<dbReference type="EMBL" id="SFCI01000829">
    <property type="protein sequence ID" value="TFY77768.1"/>
    <property type="molecule type" value="Genomic_DNA"/>
</dbReference>
<feature type="transmembrane region" description="Helical" evidence="1">
    <location>
        <begin position="154"/>
        <end position="176"/>
    </location>
</feature>
<protein>
    <submittedName>
        <fullName evidence="3">Uncharacterized protein</fullName>
    </submittedName>
</protein>
<keyword evidence="1" id="KW-0472">Membrane</keyword>
<keyword evidence="1" id="KW-0812">Transmembrane</keyword>
<feature type="transmembrane region" description="Helical" evidence="1">
    <location>
        <begin position="128"/>
        <end position="147"/>
    </location>
</feature>
<evidence type="ECO:0000313" key="4">
    <source>
        <dbReference type="Proteomes" id="UP000298061"/>
    </source>
</evidence>
<dbReference type="OrthoDB" id="3265564at2759"/>
<feature type="chain" id="PRO_5021483789" evidence="2">
    <location>
        <begin position="22"/>
        <end position="215"/>
    </location>
</feature>
<reference evidence="3 4" key="1">
    <citation type="submission" date="2019-02" db="EMBL/GenBank/DDBJ databases">
        <title>Genome sequencing of the rare red list fungi Hericium alpestre (H. flagellum).</title>
        <authorList>
            <person name="Buettner E."/>
            <person name="Kellner H."/>
        </authorList>
    </citation>
    <scope>NUCLEOTIDE SEQUENCE [LARGE SCALE GENOMIC DNA]</scope>
    <source>
        <strain evidence="3 4">DSM 108284</strain>
    </source>
</reference>
<dbReference type="AlphaFoldDB" id="A0A4Y9ZWA2"/>
<dbReference type="Proteomes" id="UP000298061">
    <property type="component" value="Unassembled WGS sequence"/>
</dbReference>
<proteinExistence type="predicted"/>
<evidence type="ECO:0000256" key="1">
    <source>
        <dbReference type="SAM" id="Phobius"/>
    </source>
</evidence>
<keyword evidence="1" id="KW-1133">Transmembrane helix</keyword>
<comment type="caution">
    <text evidence="3">The sequence shown here is derived from an EMBL/GenBank/DDBJ whole genome shotgun (WGS) entry which is preliminary data.</text>
</comment>
<sequence length="215" mass="21665">MPSFAKIASFAALAFGALVSAAPLSAVHGAVGKVASAVPAVPAFPRHVAPICIEGIFNDLTDKLTPITGELNFIVTGNATQEVLGPIVDDIKSIIQDAVSTLNTLVGKPVDEILVSVDGTVKLTLGDVAELVAGVLTIVFTAIGKVLRLASIDVSVVVSILAPIAELVAALLSVVLKLVGGVLGDVVGAVLPLIGGLIPVILQLNVAGVISILHI</sequence>
<gene>
    <name evidence="3" type="ORF">EWM64_g6244</name>
</gene>
<keyword evidence="4" id="KW-1185">Reference proteome</keyword>
<feature type="signal peptide" evidence="2">
    <location>
        <begin position="1"/>
        <end position="21"/>
    </location>
</feature>
<feature type="transmembrane region" description="Helical" evidence="1">
    <location>
        <begin position="188"/>
        <end position="213"/>
    </location>
</feature>
<evidence type="ECO:0000313" key="3">
    <source>
        <dbReference type="EMBL" id="TFY77768.1"/>
    </source>
</evidence>
<organism evidence="3 4">
    <name type="scientific">Hericium alpestre</name>
    <dbReference type="NCBI Taxonomy" id="135208"/>
    <lineage>
        <taxon>Eukaryota</taxon>
        <taxon>Fungi</taxon>
        <taxon>Dikarya</taxon>
        <taxon>Basidiomycota</taxon>
        <taxon>Agaricomycotina</taxon>
        <taxon>Agaricomycetes</taxon>
        <taxon>Russulales</taxon>
        <taxon>Hericiaceae</taxon>
        <taxon>Hericium</taxon>
    </lineage>
</organism>